<proteinExistence type="predicted"/>
<dbReference type="AlphaFoldDB" id="A0A834CMS7"/>
<reference evidence="2" key="1">
    <citation type="journal article" name="BMC Genomics">
        <title>Long-read sequencing and de novo genome assembly of marine medaka (Oryzias melastigma).</title>
        <authorList>
            <person name="Liang P."/>
            <person name="Saqib H.S.A."/>
            <person name="Ni X."/>
            <person name="Shen Y."/>
        </authorList>
    </citation>
    <scope>NUCLEOTIDE SEQUENCE</scope>
    <source>
        <strain evidence="2">Bigg-433</strain>
    </source>
</reference>
<dbReference type="EMBL" id="WKFB01000196">
    <property type="protein sequence ID" value="KAF6732177.1"/>
    <property type="molecule type" value="Genomic_DNA"/>
</dbReference>
<evidence type="ECO:0000256" key="1">
    <source>
        <dbReference type="SAM" id="MobiDB-lite"/>
    </source>
</evidence>
<feature type="compositionally biased region" description="Polar residues" evidence="1">
    <location>
        <begin position="27"/>
        <end position="36"/>
    </location>
</feature>
<organism evidence="2 3">
    <name type="scientific">Oryzias melastigma</name>
    <name type="common">Marine medaka</name>
    <dbReference type="NCBI Taxonomy" id="30732"/>
    <lineage>
        <taxon>Eukaryota</taxon>
        <taxon>Metazoa</taxon>
        <taxon>Chordata</taxon>
        <taxon>Craniata</taxon>
        <taxon>Vertebrata</taxon>
        <taxon>Euteleostomi</taxon>
        <taxon>Actinopterygii</taxon>
        <taxon>Neopterygii</taxon>
        <taxon>Teleostei</taxon>
        <taxon>Neoteleostei</taxon>
        <taxon>Acanthomorphata</taxon>
        <taxon>Ovalentaria</taxon>
        <taxon>Atherinomorphae</taxon>
        <taxon>Beloniformes</taxon>
        <taxon>Adrianichthyidae</taxon>
        <taxon>Oryziinae</taxon>
        <taxon>Oryzias</taxon>
    </lineage>
</organism>
<feature type="region of interest" description="Disordered" evidence="1">
    <location>
        <begin position="1"/>
        <end position="76"/>
    </location>
</feature>
<comment type="caution">
    <text evidence="2">The sequence shown here is derived from an EMBL/GenBank/DDBJ whole genome shotgun (WGS) entry which is preliminary data.</text>
</comment>
<dbReference type="Proteomes" id="UP000646548">
    <property type="component" value="Unassembled WGS sequence"/>
</dbReference>
<evidence type="ECO:0000313" key="2">
    <source>
        <dbReference type="EMBL" id="KAF6732177.1"/>
    </source>
</evidence>
<evidence type="ECO:0000313" key="3">
    <source>
        <dbReference type="Proteomes" id="UP000646548"/>
    </source>
</evidence>
<feature type="compositionally biased region" description="Low complexity" evidence="1">
    <location>
        <begin position="51"/>
        <end position="66"/>
    </location>
</feature>
<gene>
    <name evidence="2" type="ORF">FQA47_004185</name>
</gene>
<protein>
    <submittedName>
        <fullName evidence="2">Uncharacterized protein</fullName>
    </submittedName>
</protein>
<name>A0A834CMS7_ORYME</name>
<accession>A0A834CMS7</accession>
<sequence length="313" mass="34838">MGPVPVRYRPSNPAAPLQLGSEAGSPKVSSFQNPPSQVRWVVNPPRRTSGETPSSSSQSLTSELQPAGVGHKDPQSPMLTVQPGELSYMENVYNHGNYDLETEERLPPSRYFPVRLLHRIPMSSFLPFGPYVDGFWFGHPLVDHLLLNRRRPPGTYTFSSSGLEHGKKHWHDTHSAGDVPASIQQSQPFPQSESIKQSAPRAHRVGKAGYGLSGEVAGYETPSSQMSFRPGEMTYVEKIYDRGIYNGESEAEGPTFQYVPVRIPYRVQVGSPLFVPPVGGFLFSYPHDYMMMPAPIPYSERLFMTKAMKRKSG</sequence>